<dbReference type="InterPro" id="IPR007855">
    <property type="entry name" value="RDRP"/>
</dbReference>
<dbReference type="EC" id="2.7.7.48" evidence="1"/>
<evidence type="ECO:0000313" key="5">
    <source>
        <dbReference type="Proteomes" id="UP000030669"/>
    </source>
</evidence>
<dbReference type="GO" id="GO:0030422">
    <property type="term" value="P:siRNA processing"/>
    <property type="evidence" value="ECO:0007669"/>
    <property type="project" value="TreeGrafter"/>
</dbReference>
<dbReference type="HOGENOM" id="CLU_003387_1_0_1"/>
<keyword evidence="1" id="KW-0696">RNA-directed RNA polymerase</keyword>
<dbReference type="GeneID" id="19304318"/>
<dbReference type="EMBL" id="KB469305">
    <property type="protein sequence ID" value="EPQ53460.1"/>
    <property type="molecule type" value="Genomic_DNA"/>
</dbReference>
<dbReference type="Pfam" id="PF05183">
    <property type="entry name" value="RdRP"/>
    <property type="match status" value="1"/>
</dbReference>
<comment type="catalytic activity">
    <reaction evidence="1">
        <text>RNA(n) + a ribonucleoside 5'-triphosphate = RNA(n+1) + diphosphate</text>
        <dbReference type="Rhea" id="RHEA:21248"/>
        <dbReference type="Rhea" id="RHEA-COMP:14527"/>
        <dbReference type="Rhea" id="RHEA-COMP:17342"/>
        <dbReference type="ChEBI" id="CHEBI:33019"/>
        <dbReference type="ChEBI" id="CHEBI:61557"/>
        <dbReference type="ChEBI" id="CHEBI:140395"/>
        <dbReference type="EC" id="2.7.7.48"/>
    </reaction>
</comment>
<evidence type="ECO:0000259" key="3">
    <source>
        <dbReference type="Pfam" id="PF05183"/>
    </source>
</evidence>
<keyword evidence="1" id="KW-0694">RNA-binding</keyword>
<comment type="similarity">
    <text evidence="1">Belongs to the RdRP family.</text>
</comment>
<accession>S7RGX3</accession>
<organism evidence="4 5">
    <name type="scientific">Gloeophyllum trabeum (strain ATCC 11539 / FP-39264 / Madison 617)</name>
    <name type="common">Brown rot fungus</name>
    <dbReference type="NCBI Taxonomy" id="670483"/>
    <lineage>
        <taxon>Eukaryota</taxon>
        <taxon>Fungi</taxon>
        <taxon>Dikarya</taxon>
        <taxon>Basidiomycota</taxon>
        <taxon>Agaricomycotina</taxon>
        <taxon>Agaricomycetes</taxon>
        <taxon>Gloeophyllales</taxon>
        <taxon>Gloeophyllaceae</taxon>
        <taxon>Gloeophyllum</taxon>
    </lineage>
</organism>
<keyword evidence="1" id="KW-0808">Transferase</keyword>
<name>S7RGX3_GLOTA</name>
<evidence type="ECO:0000313" key="4">
    <source>
        <dbReference type="EMBL" id="EPQ53460.1"/>
    </source>
</evidence>
<proteinExistence type="inferred from homology"/>
<feature type="region of interest" description="Disordered" evidence="2">
    <location>
        <begin position="91"/>
        <end position="151"/>
    </location>
</feature>
<feature type="domain" description="RDRP core" evidence="3">
    <location>
        <begin position="306"/>
        <end position="955"/>
    </location>
</feature>
<keyword evidence="1" id="KW-0548">Nucleotidyltransferase</keyword>
<dbReference type="GO" id="GO:0003723">
    <property type="term" value="F:RNA binding"/>
    <property type="evidence" value="ECO:0007669"/>
    <property type="project" value="UniProtKB-KW"/>
</dbReference>
<dbReference type="eggNOG" id="KOG0988">
    <property type="taxonomic scope" value="Eukaryota"/>
</dbReference>
<dbReference type="Proteomes" id="UP000030669">
    <property type="component" value="Unassembled WGS sequence"/>
</dbReference>
<dbReference type="InterPro" id="IPR057596">
    <property type="entry name" value="RDRP_core"/>
</dbReference>
<dbReference type="OrthoDB" id="10055769at2759"/>
<reference evidence="4 5" key="1">
    <citation type="journal article" date="2012" name="Science">
        <title>The Paleozoic origin of enzymatic lignin decomposition reconstructed from 31 fungal genomes.</title>
        <authorList>
            <person name="Floudas D."/>
            <person name="Binder M."/>
            <person name="Riley R."/>
            <person name="Barry K."/>
            <person name="Blanchette R.A."/>
            <person name="Henrissat B."/>
            <person name="Martinez A.T."/>
            <person name="Otillar R."/>
            <person name="Spatafora J.W."/>
            <person name="Yadav J.S."/>
            <person name="Aerts A."/>
            <person name="Benoit I."/>
            <person name="Boyd A."/>
            <person name="Carlson A."/>
            <person name="Copeland A."/>
            <person name="Coutinho P.M."/>
            <person name="de Vries R.P."/>
            <person name="Ferreira P."/>
            <person name="Findley K."/>
            <person name="Foster B."/>
            <person name="Gaskell J."/>
            <person name="Glotzer D."/>
            <person name="Gorecki P."/>
            <person name="Heitman J."/>
            <person name="Hesse C."/>
            <person name="Hori C."/>
            <person name="Igarashi K."/>
            <person name="Jurgens J.A."/>
            <person name="Kallen N."/>
            <person name="Kersten P."/>
            <person name="Kohler A."/>
            <person name="Kuees U."/>
            <person name="Kumar T.K.A."/>
            <person name="Kuo A."/>
            <person name="LaButti K."/>
            <person name="Larrondo L.F."/>
            <person name="Lindquist E."/>
            <person name="Ling A."/>
            <person name="Lombard V."/>
            <person name="Lucas S."/>
            <person name="Lundell T."/>
            <person name="Martin R."/>
            <person name="McLaughlin D.J."/>
            <person name="Morgenstern I."/>
            <person name="Morin E."/>
            <person name="Murat C."/>
            <person name="Nagy L.G."/>
            <person name="Nolan M."/>
            <person name="Ohm R.A."/>
            <person name="Patyshakuliyeva A."/>
            <person name="Rokas A."/>
            <person name="Ruiz-Duenas F.J."/>
            <person name="Sabat G."/>
            <person name="Salamov A."/>
            <person name="Samejima M."/>
            <person name="Schmutz J."/>
            <person name="Slot J.C."/>
            <person name="St John F."/>
            <person name="Stenlid J."/>
            <person name="Sun H."/>
            <person name="Sun S."/>
            <person name="Syed K."/>
            <person name="Tsang A."/>
            <person name="Wiebenga A."/>
            <person name="Young D."/>
            <person name="Pisabarro A."/>
            <person name="Eastwood D.C."/>
            <person name="Martin F."/>
            <person name="Cullen D."/>
            <person name="Grigoriev I.V."/>
            <person name="Hibbett D.S."/>
        </authorList>
    </citation>
    <scope>NUCLEOTIDE SEQUENCE [LARGE SCALE GENOMIC DNA]</scope>
    <source>
        <strain evidence="4 5">ATCC 11539</strain>
    </source>
</reference>
<dbReference type="PANTHER" id="PTHR23079">
    <property type="entry name" value="RNA-DEPENDENT RNA POLYMERASE"/>
    <property type="match status" value="1"/>
</dbReference>
<protein>
    <recommendedName>
        <fullName evidence="1">RNA-dependent RNA polymerase</fullName>
        <ecNumber evidence="1">2.7.7.48</ecNumber>
    </recommendedName>
</protein>
<dbReference type="AlphaFoldDB" id="S7RGX3"/>
<dbReference type="OMA" id="WRVATES"/>
<dbReference type="PANTHER" id="PTHR23079:SF14">
    <property type="entry name" value="RNA-DEPENDENT RNA POLYMERASE"/>
    <property type="match status" value="1"/>
</dbReference>
<keyword evidence="5" id="KW-1185">Reference proteome</keyword>
<gene>
    <name evidence="4" type="ORF">GLOTRDRAFT_139696</name>
</gene>
<evidence type="ECO:0000256" key="1">
    <source>
        <dbReference type="RuleBase" id="RU363098"/>
    </source>
</evidence>
<dbReference type="GO" id="GO:0003968">
    <property type="term" value="F:RNA-directed RNA polymerase activity"/>
    <property type="evidence" value="ECO:0007669"/>
    <property type="project" value="UniProtKB-KW"/>
</dbReference>
<sequence length="1166" mass="129453">MPSGCASEDDLGWYPGFLDADLLAVLGAAGEGEGAGCADGVGARGPGGSSDASLLGIECVNKDGVRGSSQGYYDDIDDKALASMDLTPVAPRSLSRRATEGDNAGSTSRPPEVVGAQSRVPAKRSYSESDAASGGKTAQGSAQKCPRTDPDAPVLVAQGSWHWQKAIEKLCVGVRWEVARVVSLGLKHPTASSETARYLTYDALKLDWLNKLCGGDKDGANARFAPRAARSIYVNWMSEGNDEMDPRNGDMETAFKRERDAKSPWQALDEEENMLKDQKRGDGSAPFNGTVWFHAKLKKAERGALKIELQPPTLGPSCRFTRKFGSASHLRVSLPKEKGGVGAEALQAWFIRPFVINGQVFRAFYEKERTVFLFRTAEVYDPRTESIMPDQNDRWSLQRFLDWHNPMELNQNQTIGKWAFRMGLGLSSSVAGVGLAPDHVHPIDEQTYKLHHPEVKKPPSWMEMTDGCGFINRAGLRALRKTLEWDYLPVAVQVRVRGAKGLLLLHPGAAENEDPEPRIWLRPSQEKIKYDPGVVLSDSTLSTIDVLRPAHMRTPSRLSGEVMVNLGENGVDPQVLVNLMETALDDCINSLTDWEGEDGCIKLWHAVDKTWGVRGARLARQEAVRARACGLTGKDFSLHADDGEDDDEEGIDGVPENAVKDRSTAWWPDEISGCPSSLPETVIELLSSGFSPDSCIVLRRKYREAIKKLIERRKSSLFIPTPMTARAWIVPDPVGVLAIGEVHIKSSQRNLKMKTPDGEEVSTDILEGDVLITRNPCKLPTDVKKVKAVVYPELKDYVDVIVLPVTGFRSLASELAGGDYDGDEVLVIHDPRIVQGFHNADSKYLWEPASVTRDIDEDKTLVSDFLRLHRESDNLAREQQKVVLANLGSDSLKGLYSTMHDYVVYTRGYHDPDAIRLAYLFSGVALDGMKSGKKIKVEASRRDRRQFLAGKPWWALATAITETQNPVCAKRANSRCFVLDAVVRAAQKAAERHLVKIDRLLQDNMARDPIDQHLLRPWAAARSSAEQQQETKIGALKTRDLDLIEKHVRDIFKERQDEMRLKPDQSFTVRPIVSRQDVLRQVSWDFASAPSLDQMLIYNEDDDLLQRLKASCAYTLYHTRGVYSPFPFDVAFRVLCDIKAKAAGGSKTLHHDFAAHHALHKVFLKK</sequence>
<dbReference type="KEGG" id="gtr:GLOTRDRAFT_139696"/>
<dbReference type="GO" id="GO:0031380">
    <property type="term" value="C:nuclear RNA-directed RNA polymerase complex"/>
    <property type="evidence" value="ECO:0007669"/>
    <property type="project" value="TreeGrafter"/>
</dbReference>
<evidence type="ECO:0000256" key="2">
    <source>
        <dbReference type="SAM" id="MobiDB-lite"/>
    </source>
</evidence>
<dbReference type="RefSeq" id="XP_007867799.1">
    <property type="nucleotide sequence ID" value="XM_007869608.1"/>
</dbReference>